<evidence type="ECO:0000313" key="13">
    <source>
        <dbReference type="EMBL" id="MDF0749547.1"/>
    </source>
</evidence>
<sequence>MSDRKYFGTDGIRGRVGEYPITPEFMLHLGWAAGQAFKRDGQRNSVLIGKDTRLSGYMFESALEAGLSAAGVDVKLLGPMPTPAIAYLTRTFRASAGIVISASHNPHHDNGIKFFSPAGTKLDDALEAEIEHWLDRPIEVCGSKELGKAFRVDDAPGRYVEFCKSTVPNEFSLEGLHIVLDCAHGATYHVAPKVFRELGAKISVVGADPDGLNINLNVGSTHLGSLSKAVLEKQADLGIAFDGDGDRVLMVDRDGSEVDGDELLYVIAAQRHAAGTLKGGVVGTLMTNLGVELALRDRGIDFERAKVGDRYVMERLIDRGWLLGGEGSGHMVIRDCTSTGDGIVSALQVLLAISRAGSPLADLRRGMSKLPQKMINVRVGQRFDPLGRHDIVTAIEAAEARLGGGGRVLLRASGTEPLIRVMTEGQDESEIVKIAEELAVVVENSRA</sequence>
<organism evidence="13 14">
    <name type="scientific">Marinobacter iranensis</name>
    <dbReference type="NCBI Taxonomy" id="2962607"/>
    <lineage>
        <taxon>Bacteria</taxon>
        <taxon>Pseudomonadati</taxon>
        <taxon>Pseudomonadota</taxon>
        <taxon>Gammaproteobacteria</taxon>
        <taxon>Pseudomonadales</taxon>
        <taxon>Marinobacteraceae</taxon>
        <taxon>Marinobacter</taxon>
    </lineage>
</organism>
<dbReference type="Gene3D" id="3.40.120.10">
    <property type="entry name" value="Alpha-D-Glucose-1,6-Bisphosphate, subunit A, domain 3"/>
    <property type="match status" value="3"/>
</dbReference>
<dbReference type="Pfam" id="PF02880">
    <property type="entry name" value="PGM_PMM_III"/>
    <property type="match status" value="1"/>
</dbReference>
<dbReference type="HAMAP" id="MF_01554_B">
    <property type="entry name" value="GlmM_B"/>
    <property type="match status" value="1"/>
</dbReference>
<evidence type="ECO:0000313" key="14">
    <source>
        <dbReference type="Proteomes" id="UP001143391"/>
    </source>
</evidence>
<reference evidence="13" key="1">
    <citation type="submission" date="2022-07" db="EMBL/GenBank/DDBJ databases">
        <title>Marinobacter iranensis a new bacterium isolate from a hipersaline lake in Iran.</title>
        <authorList>
            <person name="Mohammad A.M.A."/>
            <person name="Cristina S.-P."/>
            <person name="Antonio V."/>
        </authorList>
    </citation>
    <scope>NUCLEOTIDE SEQUENCE</scope>
    <source>
        <strain evidence="13">71-i</strain>
    </source>
</reference>
<dbReference type="InterPro" id="IPR016066">
    <property type="entry name" value="A-D-PHexomutase_CS"/>
</dbReference>
<feature type="domain" description="Alpha-D-phosphohexomutase C-terminal" evidence="9">
    <location>
        <begin position="374"/>
        <end position="439"/>
    </location>
</feature>
<dbReference type="NCBIfam" id="TIGR01455">
    <property type="entry name" value="glmM"/>
    <property type="match status" value="1"/>
</dbReference>
<dbReference type="Pfam" id="PF02879">
    <property type="entry name" value="PGM_PMM_II"/>
    <property type="match status" value="1"/>
</dbReference>
<dbReference type="GO" id="GO:0008966">
    <property type="term" value="F:phosphoglucosamine mutase activity"/>
    <property type="evidence" value="ECO:0007669"/>
    <property type="project" value="UniProtKB-EC"/>
</dbReference>
<comment type="PTM">
    <text evidence="6">Activated by phosphorylation.</text>
</comment>
<gene>
    <name evidence="6 13" type="primary">glmM</name>
    <name evidence="13" type="ORF">NLU14_04805</name>
</gene>
<feature type="binding site" evidence="6">
    <location>
        <position position="244"/>
    </location>
    <ligand>
        <name>Mg(2+)</name>
        <dbReference type="ChEBI" id="CHEBI:18420"/>
    </ligand>
</feature>
<feature type="active site" description="Phosphoserine intermediate" evidence="6">
    <location>
        <position position="103"/>
    </location>
</feature>
<dbReference type="CDD" id="cd05802">
    <property type="entry name" value="GlmM"/>
    <property type="match status" value="1"/>
</dbReference>
<dbReference type="Proteomes" id="UP001143391">
    <property type="component" value="Unassembled WGS sequence"/>
</dbReference>
<feature type="domain" description="Alpha-D-phosphohexomutase alpha/beta/alpha" evidence="11">
    <location>
        <begin position="158"/>
        <end position="255"/>
    </location>
</feature>
<dbReference type="Pfam" id="PF00408">
    <property type="entry name" value="PGM_PMM_IV"/>
    <property type="match status" value="1"/>
</dbReference>
<evidence type="ECO:0000256" key="7">
    <source>
        <dbReference type="RuleBase" id="RU004326"/>
    </source>
</evidence>
<comment type="similarity">
    <text evidence="1 6 7">Belongs to the phosphohexose mutase family.</text>
</comment>
<keyword evidence="4 6" id="KW-0460">Magnesium</keyword>
<dbReference type="InterPro" id="IPR005841">
    <property type="entry name" value="Alpha-D-phosphohexomutase_SF"/>
</dbReference>
<evidence type="ECO:0000256" key="2">
    <source>
        <dbReference type="ARBA" id="ARBA00022553"/>
    </source>
</evidence>
<dbReference type="InterPro" id="IPR016055">
    <property type="entry name" value="A-D-PHexomutase_a/b/a-I/II/III"/>
</dbReference>
<comment type="caution">
    <text evidence="13">The sequence shown here is derived from an EMBL/GenBank/DDBJ whole genome shotgun (WGS) entry which is preliminary data.</text>
</comment>
<evidence type="ECO:0000256" key="6">
    <source>
        <dbReference type="HAMAP-Rule" id="MF_01554"/>
    </source>
</evidence>
<evidence type="ECO:0000256" key="5">
    <source>
        <dbReference type="ARBA" id="ARBA00023235"/>
    </source>
</evidence>
<dbReference type="NCBIfam" id="NF008139">
    <property type="entry name" value="PRK10887.1"/>
    <property type="match status" value="1"/>
</dbReference>
<keyword evidence="5 6" id="KW-0413">Isomerase</keyword>
<comment type="function">
    <text evidence="6 8">Catalyzes the conversion of glucosamine-6-phosphate to glucosamine-1-phosphate.</text>
</comment>
<dbReference type="InterPro" id="IPR006352">
    <property type="entry name" value="GlmM_bact"/>
</dbReference>
<evidence type="ECO:0000259" key="9">
    <source>
        <dbReference type="Pfam" id="PF00408"/>
    </source>
</evidence>
<dbReference type="EC" id="5.4.2.10" evidence="6 8"/>
<evidence type="ECO:0000256" key="1">
    <source>
        <dbReference type="ARBA" id="ARBA00010231"/>
    </source>
</evidence>
<evidence type="ECO:0000256" key="4">
    <source>
        <dbReference type="ARBA" id="ARBA00022842"/>
    </source>
</evidence>
<proteinExistence type="inferred from homology"/>
<dbReference type="RefSeq" id="WP_275705035.1">
    <property type="nucleotide sequence ID" value="NZ_JANCMW010000002.1"/>
</dbReference>
<dbReference type="SUPFAM" id="SSF53738">
    <property type="entry name" value="Phosphoglucomutase, first 3 domains"/>
    <property type="match status" value="3"/>
</dbReference>
<name>A0ABT5Y7K3_9GAMM</name>
<accession>A0ABT5Y7K3</accession>
<feature type="modified residue" description="Phosphoserine" evidence="6">
    <location>
        <position position="103"/>
    </location>
</feature>
<evidence type="ECO:0000256" key="3">
    <source>
        <dbReference type="ARBA" id="ARBA00022723"/>
    </source>
</evidence>
<evidence type="ECO:0000259" key="11">
    <source>
        <dbReference type="Pfam" id="PF02879"/>
    </source>
</evidence>
<evidence type="ECO:0000259" key="12">
    <source>
        <dbReference type="Pfam" id="PF02880"/>
    </source>
</evidence>
<keyword evidence="2 6" id="KW-0597">Phosphoprotein</keyword>
<protein>
    <recommendedName>
        <fullName evidence="6 8">Phosphoglucosamine mutase</fullName>
        <ecNumber evidence="6 8">5.4.2.10</ecNumber>
    </recommendedName>
</protein>
<dbReference type="InterPro" id="IPR050060">
    <property type="entry name" value="Phosphoglucosamine_mutase"/>
</dbReference>
<dbReference type="Gene3D" id="3.30.310.50">
    <property type="entry name" value="Alpha-D-phosphohexomutase, C-terminal domain"/>
    <property type="match status" value="1"/>
</dbReference>
<dbReference type="InterPro" id="IPR036900">
    <property type="entry name" value="A-D-PHexomutase_C_sf"/>
</dbReference>
<dbReference type="SUPFAM" id="SSF55957">
    <property type="entry name" value="Phosphoglucomutase, C-terminal domain"/>
    <property type="match status" value="1"/>
</dbReference>
<dbReference type="PROSITE" id="PS00710">
    <property type="entry name" value="PGM_PMM"/>
    <property type="match status" value="1"/>
</dbReference>
<dbReference type="PANTHER" id="PTHR42946:SF1">
    <property type="entry name" value="PHOSPHOGLUCOMUTASE (ALPHA-D-GLUCOSE-1,6-BISPHOSPHATE-DEPENDENT)"/>
    <property type="match status" value="1"/>
</dbReference>
<keyword evidence="14" id="KW-1185">Reference proteome</keyword>
<feature type="binding site" description="via phosphate group" evidence="6">
    <location>
        <position position="103"/>
    </location>
    <ligand>
        <name>Mg(2+)</name>
        <dbReference type="ChEBI" id="CHEBI:18420"/>
    </ligand>
</feature>
<feature type="binding site" evidence="6">
    <location>
        <position position="246"/>
    </location>
    <ligand>
        <name>Mg(2+)</name>
        <dbReference type="ChEBI" id="CHEBI:18420"/>
    </ligand>
</feature>
<keyword evidence="3 6" id="KW-0479">Metal-binding</keyword>
<dbReference type="EMBL" id="JANCMW010000002">
    <property type="protein sequence ID" value="MDF0749547.1"/>
    <property type="molecule type" value="Genomic_DNA"/>
</dbReference>
<comment type="cofactor">
    <cofactor evidence="6">
        <name>Mg(2+)</name>
        <dbReference type="ChEBI" id="CHEBI:18420"/>
    </cofactor>
    <text evidence="6">Binds 1 Mg(2+) ion per subunit.</text>
</comment>
<dbReference type="Pfam" id="PF02878">
    <property type="entry name" value="PGM_PMM_I"/>
    <property type="match status" value="1"/>
</dbReference>
<comment type="catalytic activity">
    <reaction evidence="6 8">
        <text>alpha-D-glucosamine 1-phosphate = D-glucosamine 6-phosphate</text>
        <dbReference type="Rhea" id="RHEA:23424"/>
        <dbReference type="ChEBI" id="CHEBI:58516"/>
        <dbReference type="ChEBI" id="CHEBI:58725"/>
        <dbReference type="EC" id="5.4.2.10"/>
    </reaction>
</comment>
<feature type="domain" description="Alpha-D-phosphohexomutase alpha/beta/alpha" evidence="12">
    <location>
        <begin position="259"/>
        <end position="365"/>
    </location>
</feature>
<evidence type="ECO:0000259" key="10">
    <source>
        <dbReference type="Pfam" id="PF02878"/>
    </source>
</evidence>
<dbReference type="PANTHER" id="PTHR42946">
    <property type="entry name" value="PHOSPHOHEXOSE MUTASE"/>
    <property type="match status" value="1"/>
</dbReference>
<dbReference type="InterPro" id="IPR005844">
    <property type="entry name" value="A-D-PHexomutase_a/b/a-I"/>
</dbReference>
<evidence type="ECO:0000256" key="8">
    <source>
        <dbReference type="RuleBase" id="RU004327"/>
    </source>
</evidence>
<dbReference type="PRINTS" id="PR00509">
    <property type="entry name" value="PGMPMM"/>
</dbReference>
<dbReference type="InterPro" id="IPR005845">
    <property type="entry name" value="A-D-PHexomutase_a/b/a-II"/>
</dbReference>
<feature type="binding site" evidence="6">
    <location>
        <position position="242"/>
    </location>
    <ligand>
        <name>Mg(2+)</name>
        <dbReference type="ChEBI" id="CHEBI:18420"/>
    </ligand>
</feature>
<feature type="domain" description="Alpha-D-phosphohexomutase alpha/beta/alpha" evidence="10">
    <location>
        <begin position="4"/>
        <end position="133"/>
    </location>
</feature>
<dbReference type="InterPro" id="IPR005846">
    <property type="entry name" value="A-D-PHexomutase_a/b/a-III"/>
</dbReference>
<dbReference type="InterPro" id="IPR005843">
    <property type="entry name" value="A-D-PHexomutase_C"/>
</dbReference>